<keyword evidence="5" id="KW-0472">Membrane</keyword>
<feature type="transmembrane region" description="Helical" evidence="5">
    <location>
        <begin position="15"/>
        <end position="37"/>
    </location>
</feature>
<reference evidence="6 7" key="1">
    <citation type="submission" date="2024-09" db="EMBL/GenBank/DDBJ databases">
        <title>Laminarin stimulates single cell rates of sulfate reduction while oxygen inhibits transcriptomic activity in coastal marine sediment.</title>
        <authorList>
            <person name="Lindsay M."/>
            <person name="Orcutt B."/>
            <person name="Emerson D."/>
            <person name="Stepanauskas R."/>
            <person name="D'Angelo T."/>
        </authorList>
    </citation>
    <scope>NUCLEOTIDE SEQUENCE [LARGE SCALE GENOMIC DNA]</scope>
    <source>
        <strain evidence="6">SAG AM-311-K15</strain>
    </source>
</reference>
<feature type="repeat" description="TPR" evidence="3">
    <location>
        <begin position="79"/>
        <end position="112"/>
    </location>
</feature>
<evidence type="ECO:0000256" key="2">
    <source>
        <dbReference type="ARBA" id="ARBA00022803"/>
    </source>
</evidence>
<comment type="caution">
    <text evidence="6">The sequence shown here is derived from an EMBL/GenBank/DDBJ whole genome shotgun (WGS) entry which is preliminary data.</text>
</comment>
<dbReference type="InterPro" id="IPR050498">
    <property type="entry name" value="Ycf3"/>
</dbReference>
<dbReference type="PANTHER" id="PTHR44858">
    <property type="entry name" value="TETRATRICOPEPTIDE REPEAT PROTEIN 6"/>
    <property type="match status" value="1"/>
</dbReference>
<keyword evidence="5" id="KW-1133">Transmembrane helix</keyword>
<keyword evidence="7" id="KW-1185">Reference proteome</keyword>
<feature type="compositionally biased region" description="Basic and acidic residues" evidence="4">
    <location>
        <begin position="205"/>
        <end position="222"/>
    </location>
</feature>
<evidence type="ECO:0000256" key="3">
    <source>
        <dbReference type="PROSITE-ProRule" id="PRU00339"/>
    </source>
</evidence>
<dbReference type="Proteomes" id="UP001594351">
    <property type="component" value="Unassembled WGS sequence"/>
</dbReference>
<dbReference type="PANTHER" id="PTHR44858:SF1">
    <property type="entry name" value="UDP-N-ACETYLGLUCOSAMINE--PEPTIDE N-ACETYLGLUCOSAMINYLTRANSFERASE SPINDLY-RELATED"/>
    <property type="match status" value="1"/>
</dbReference>
<dbReference type="SUPFAM" id="SSF48452">
    <property type="entry name" value="TPR-like"/>
    <property type="match status" value="1"/>
</dbReference>
<keyword evidence="5" id="KW-0812">Transmembrane</keyword>
<dbReference type="SMART" id="SM00028">
    <property type="entry name" value="TPR"/>
    <property type="match status" value="3"/>
</dbReference>
<evidence type="ECO:0000313" key="7">
    <source>
        <dbReference type="Proteomes" id="UP001594351"/>
    </source>
</evidence>
<name>A0ABV6YWE2_UNCC1</name>
<proteinExistence type="predicted"/>
<dbReference type="InterPro" id="IPR019734">
    <property type="entry name" value="TPR_rpt"/>
</dbReference>
<evidence type="ECO:0000256" key="4">
    <source>
        <dbReference type="SAM" id="MobiDB-lite"/>
    </source>
</evidence>
<gene>
    <name evidence="6" type="ORF">ACFL27_09870</name>
</gene>
<keyword evidence="2 3" id="KW-0802">TPR repeat</keyword>
<accession>A0ABV6YWE2</accession>
<sequence>MDTKKSYLSSPSDALIRPVFILCILCFLTCCSGKPFLKSSKKARALELFNQAEFFFHQSEYSSALDLYQQAEHLNPALPTLYHRIGLCYAKTRFYDKARDNFLKELTANPENWDAHIDLGMVYSRMARVEQAEREYRFVLKNDPENYKGYLNLGILLINKLDQVSAGIAQLEQYLKWAPYSKKRSRIEAWIILLKEEFENPDIENSEHKNTPKADPEEHAPVRVENQNVAPGEDEEDQDGEKDTQENNTPEIDVIDH</sequence>
<dbReference type="EMBL" id="JBHPBY010000102">
    <property type="protein sequence ID" value="MFC1850485.1"/>
    <property type="molecule type" value="Genomic_DNA"/>
</dbReference>
<feature type="repeat" description="TPR" evidence="3">
    <location>
        <begin position="113"/>
        <end position="146"/>
    </location>
</feature>
<feature type="region of interest" description="Disordered" evidence="4">
    <location>
        <begin position="203"/>
        <end position="257"/>
    </location>
</feature>
<evidence type="ECO:0000256" key="5">
    <source>
        <dbReference type="SAM" id="Phobius"/>
    </source>
</evidence>
<dbReference type="Gene3D" id="1.25.40.10">
    <property type="entry name" value="Tetratricopeptide repeat domain"/>
    <property type="match status" value="1"/>
</dbReference>
<evidence type="ECO:0000256" key="1">
    <source>
        <dbReference type="ARBA" id="ARBA00022737"/>
    </source>
</evidence>
<dbReference type="Pfam" id="PF13432">
    <property type="entry name" value="TPR_16"/>
    <property type="match status" value="1"/>
</dbReference>
<evidence type="ECO:0000313" key="6">
    <source>
        <dbReference type="EMBL" id="MFC1850485.1"/>
    </source>
</evidence>
<organism evidence="6 7">
    <name type="scientific">candidate division CSSED10-310 bacterium</name>
    <dbReference type="NCBI Taxonomy" id="2855610"/>
    <lineage>
        <taxon>Bacteria</taxon>
        <taxon>Bacteria division CSSED10-310</taxon>
    </lineage>
</organism>
<protein>
    <submittedName>
        <fullName evidence="6">Tetratricopeptide repeat protein</fullName>
    </submittedName>
</protein>
<dbReference type="InterPro" id="IPR011990">
    <property type="entry name" value="TPR-like_helical_dom_sf"/>
</dbReference>
<keyword evidence="1" id="KW-0677">Repeat</keyword>
<dbReference type="PROSITE" id="PS50005">
    <property type="entry name" value="TPR"/>
    <property type="match status" value="3"/>
</dbReference>
<feature type="repeat" description="TPR" evidence="3">
    <location>
        <begin position="45"/>
        <end position="78"/>
    </location>
</feature>